<evidence type="ECO:0000259" key="2">
    <source>
        <dbReference type="PROSITE" id="PS50102"/>
    </source>
</evidence>
<evidence type="ECO:0000313" key="3">
    <source>
        <dbReference type="Ensembl" id="ENSSGRP00000042004.1"/>
    </source>
</evidence>
<feature type="domain" description="RRM" evidence="2">
    <location>
        <begin position="5"/>
        <end position="121"/>
    </location>
</feature>
<dbReference type="InterPro" id="IPR000504">
    <property type="entry name" value="RRM_dom"/>
</dbReference>
<reference evidence="3" key="2">
    <citation type="submission" date="2025-09" db="UniProtKB">
        <authorList>
            <consortium name="Ensembl"/>
        </authorList>
    </citation>
    <scope>IDENTIFICATION</scope>
</reference>
<organism evidence="3 4">
    <name type="scientific">Sinocyclocheilus grahami</name>
    <name type="common">Dianchi golden-line fish</name>
    <name type="synonym">Barbus grahami</name>
    <dbReference type="NCBI Taxonomy" id="75366"/>
    <lineage>
        <taxon>Eukaryota</taxon>
        <taxon>Metazoa</taxon>
        <taxon>Chordata</taxon>
        <taxon>Craniata</taxon>
        <taxon>Vertebrata</taxon>
        <taxon>Euteleostomi</taxon>
        <taxon>Actinopterygii</taxon>
        <taxon>Neopterygii</taxon>
        <taxon>Teleostei</taxon>
        <taxon>Ostariophysi</taxon>
        <taxon>Cypriniformes</taxon>
        <taxon>Cyprinidae</taxon>
        <taxon>Cyprininae</taxon>
        <taxon>Sinocyclocheilus</taxon>
    </lineage>
</organism>
<name>A0A672N214_SINGR</name>
<dbReference type="AlphaFoldDB" id="A0A672N214"/>
<dbReference type="InParanoid" id="A0A672N214"/>
<dbReference type="Proteomes" id="UP000472262">
    <property type="component" value="Unassembled WGS sequence"/>
</dbReference>
<sequence>MASYGYLFVGDLHTHVTEQVLEGRRPWCRALNALIELMGKPFCIMWAETDSTLRKSGIGNIIIGPGKGHQRPCFMVCDSNGEPKGYGFIYYATLEAAELVIEKLDGSLLNGYLVSVCHFKTYKEHQAEQKSNVLQKMDDSDLIRR</sequence>
<keyword evidence="4" id="KW-1185">Reference proteome</keyword>
<dbReference type="SUPFAM" id="SSF54928">
    <property type="entry name" value="RNA-binding domain, RBD"/>
    <property type="match status" value="1"/>
</dbReference>
<dbReference type="InterPro" id="IPR012677">
    <property type="entry name" value="Nucleotide-bd_a/b_plait_sf"/>
</dbReference>
<dbReference type="Gene3D" id="3.30.70.330">
    <property type="match status" value="1"/>
</dbReference>
<dbReference type="InterPro" id="IPR035979">
    <property type="entry name" value="RBD_domain_sf"/>
</dbReference>
<dbReference type="Pfam" id="PF00076">
    <property type="entry name" value="RRM_1"/>
    <property type="match status" value="1"/>
</dbReference>
<dbReference type="PROSITE" id="PS50102">
    <property type="entry name" value="RRM"/>
    <property type="match status" value="1"/>
</dbReference>
<keyword evidence="1" id="KW-0694">RNA-binding</keyword>
<evidence type="ECO:0000256" key="1">
    <source>
        <dbReference type="PROSITE-ProRule" id="PRU00176"/>
    </source>
</evidence>
<reference evidence="3" key="1">
    <citation type="submission" date="2025-08" db="UniProtKB">
        <authorList>
            <consortium name="Ensembl"/>
        </authorList>
    </citation>
    <scope>IDENTIFICATION</scope>
</reference>
<proteinExistence type="predicted"/>
<protein>
    <recommendedName>
        <fullName evidence="2">RRM domain-containing protein</fullName>
    </recommendedName>
</protein>
<dbReference type="Ensembl" id="ENSSGRT00000045006.1">
    <property type="protein sequence ID" value="ENSSGRP00000042004.1"/>
    <property type="gene ID" value="ENSSGRG00000022785.1"/>
</dbReference>
<accession>A0A672N214</accession>
<evidence type="ECO:0000313" key="4">
    <source>
        <dbReference type="Proteomes" id="UP000472262"/>
    </source>
</evidence>
<dbReference type="GO" id="GO:0003723">
    <property type="term" value="F:RNA binding"/>
    <property type="evidence" value="ECO:0007669"/>
    <property type="project" value="UniProtKB-UniRule"/>
</dbReference>